<feature type="non-terminal residue" evidence="2">
    <location>
        <position position="143"/>
    </location>
</feature>
<reference evidence="2 3" key="1">
    <citation type="submission" date="2024-05" db="EMBL/GenBank/DDBJ databases">
        <title>Genome sequencing and assembly of Indian major carp, Cirrhinus mrigala (Hamilton, 1822).</title>
        <authorList>
            <person name="Mohindra V."/>
            <person name="Chowdhury L.M."/>
            <person name="Lal K."/>
            <person name="Jena J.K."/>
        </authorList>
    </citation>
    <scope>NUCLEOTIDE SEQUENCE [LARGE SCALE GENOMIC DNA]</scope>
    <source>
        <strain evidence="2">CM1030</strain>
        <tissue evidence="2">Blood</tissue>
    </source>
</reference>
<dbReference type="PANTHER" id="PTHR43394">
    <property type="entry name" value="ATP-DEPENDENT PERMEASE MDL1, MITOCHONDRIAL"/>
    <property type="match status" value="1"/>
</dbReference>
<gene>
    <name evidence="2" type="ORF">M9458_026824</name>
</gene>
<keyword evidence="3" id="KW-1185">Reference proteome</keyword>
<evidence type="ECO:0000259" key="1">
    <source>
        <dbReference type="Pfam" id="PF00005"/>
    </source>
</evidence>
<name>A0ABD0PV90_CIRMR</name>
<dbReference type="InterPro" id="IPR039421">
    <property type="entry name" value="Type_1_exporter"/>
</dbReference>
<accession>A0ABD0PV90</accession>
<dbReference type="Proteomes" id="UP001529510">
    <property type="component" value="Unassembled WGS sequence"/>
</dbReference>
<dbReference type="Pfam" id="PF00005">
    <property type="entry name" value="ABC_tran"/>
    <property type="match status" value="1"/>
</dbReference>
<protein>
    <recommendedName>
        <fullName evidence="1">ABC transporter domain-containing protein</fullName>
    </recommendedName>
</protein>
<dbReference type="Gene3D" id="3.40.50.300">
    <property type="entry name" value="P-loop containing nucleotide triphosphate hydrolases"/>
    <property type="match status" value="1"/>
</dbReference>
<dbReference type="EMBL" id="JAMKFB020000013">
    <property type="protein sequence ID" value="KAL0177930.1"/>
    <property type="molecule type" value="Genomic_DNA"/>
</dbReference>
<dbReference type="InterPro" id="IPR027417">
    <property type="entry name" value="P-loop_NTPase"/>
</dbReference>
<evidence type="ECO:0000313" key="3">
    <source>
        <dbReference type="Proteomes" id="UP001529510"/>
    </source>
</evidence>
<organism evidence="2 3">
    <name type="scientific">Cirrhinus mrigala</name>
    <name type="common">Mrigala</name>
    <dbReference type="NCBI Taxonomy" id="683832"/>
    <lineage>
        <taxon>Eukaryota</taxon>
        <taxon>Metazoa</taxon>
        <taxon>Chordata</taxon>
        <taxon>Craniata</taxon>
        <taxon>Vertebrata</taxon>
        <taxon>Euteleostomi</taxon>
        <taxon>Actinopterygii</taxon>
        <taxon>Neopterygii</taxon>
        <taxon>Teleostei</taxon>
        <taxon>Ostariophysi</taxon>
        <taxon>Cypriniformes</taxon>
        <taxon>Cyprinidae</taxon>
        <taxon>Labeoninae</taxon>
        <taxon>Labeonini</taxon>
        <taxon>Cirrhinus</taxon>
    </lineage>
</organism>
<dbReference type="AlphaFoldDB" id="A0ABD0PV90"/>
<sequence length="143" mass="15652">GLVLQPEQLKGELEFRNVCFAYPTRKDSPIFQDLSLSVPAGGSGKSTLVSLLLRLYDPDSGVVTVDGRDIRDLNPYWLRSRIGTVSQEPVLFSCSIAENIAYGAADPSQVTVEDIYRAAQIANAHDFIQEFPKGYDTVVGEKG</sequence>
<evidence type="ECO:0000313" key="2">
    <source>
        <dbReference type="EMBL" id="KAL0177930.1"/>
    </source>
</evidence>
<dbReference type="InterPro" id="IPR003439">
    <property type="entry name" value="ABC_transporter-like_ATP-bd"/>
</dbReference>
<feature type="non-terminal residue" evidence="2">
    <location>
        <position position="1"/>
    </location>
</feature>
<proteinExistence type="predicted"/>
<dbReference type="PANTHER" id="PTHR43394:SF1">
    <property type="entry name" value="ATP-BINDING CASSETTE SUB-FAMILY B MEMBER 10, MITOCHONDRIAL"/>
    <property type="match status" value="1"/>
</dbReference>
<dbReference type="SUPFAM" id="SSF52540">
    <property type="entry name" value="P-loop containing nucleoside triphosphate hydrolases"/>
    <property type="match status" value="1"/>
</dbReference>
<comment type="caution">
    <text evidence="2">The sequence shown here is derived from an EMBL/GenBank/DDBJ whole genome shotgun (WGS) entry which is preliminary data.</text>
</comment>
<feature type="domain" description="ABC transporter" evidence="1">
    <location>
        <begin position="42"/>
        <end position="126"/>
    </location>
</feature>